<dbReference type="AlphaFoldDB" id="W1P202"/>
<evidence type="ECO:0000256" key="1">
    <source>
        <dbReference type="PROSITE-ProRule" id="PRU00042"/>
    </source>
</evidence>
<keyword evidence="1" id="KW-0479">Metal-binding</keyword>
<gene>
    <name evidence="4" type="ORF">AMTR_s00090p00017190</name>
</gene>
<dbReference type="InterPro" id="IPR013087">
    <property type="entry name" value="Znf_C2H2_type"/>
</dbReference>
<protein>
    <recommendedName>
        <fullName evidence="3">C2H2-type domain-containing protein</fullName>
    </recommendedName>
</protein>
<dbReference type="HOGENOM" id="CLU_599348_0_0_1"/>
<dbReference type="InterPro" id="IPR036236">
    <property type="entry name" value="Znf_C2H2_sf"/>
</dbReference>
<sequence length="382" mass="42656">MEPFISDFSNSSGSEAKPVSIDGNQSTPRLTIRLKVGKKTDSQCEFGSPESVASQFDRLAGVLGHYSCKLCNLKFGSKRCLGAHVKVHASNYGFTDSDRIGLKDEHERRKDGCRGERKSTTLEKTTKHTQQEPVCALCTKKFPSMKALFGHMRCHPKRDWRGIQPPEKPVLARNNERNLQFTVVIQWKKKTEVKREARAIETAANSGTPQEGEIISNCHDSKKRKLFIGVSAANNSEEEEVSQEDVQVSGIGSEISVAFLKVSVNKRPKISRIPDNFSPERQGSHICTKCNQWFNSGQALGGHMRKHFDRKKLLAKLKAHHSSKRLMGSQVELGGERKNGGAERRNEERMGAMDLNGVMPIEDEDLKFAISMLEVVPAYAGY</sequence>
<dbReference type="Proteomes" id="UP000017836">
    <property type="component" value="Unassembled WGS sequence"/>
</dbReference>
<feature type="region of interest" description="Disordered" evidence="2">
    <location>
        <begin position="328"/>
        <end position="349"/>
    </location>
</feature>
<dbReference type="eggNOG" id="KOG1721">
    <property type="taxonomic scope" value="Eukaryota"/>
</dbReference>
<reference evidence="5" key="1">
    <citation type="journal article" date="2013" name="Science">
        <title>The Amborella genome and the evolution of flowering plants.</title>
        <authorList>
            <consortium name="Amborella Genome Project"/>
        </authorList>
    </citation>
    <scope>NUCLEOTIDE SEQUENCE [LARGE SCALE GENOMIC DNA]</scope>
</reference>
<dbReference type="EMBL" id="KI394757">
    <property type="protein sequence ID" value="ERN01601.1"/>
    <property type="molecule type" value="Genomic_DNA"/>
</dbReference>
<feature type="compositionally biased region" description="Basic and acidic residues" evidence="2">
    <location>
        <begin position="334"/>
        <end position="349"/>
    </location>
</feature>
<evidence type="ECO:0000313" key="4">
    <source>
        <dbReference type="EMBL" id="ERN01601.1"/>
    </source>
</evidence>
<keyword evidence="5" id="KW-1185">Reference proteome</keyword>
<feature type="region of interest" description="Disordered" evidence="2">
    <location>
        <begin position="1"/>
        <end position="28"/>
    </location>
</feature>
<dbReference type="PROSITE" id="PS00028">
    <property type="entry name" value="ZINC_FINGER_C2H2_1"/>
    <property type="match status" value="3"/>
</dbReference>
<dbReference type="Pfam" id="PF13912">
    <property type="entry name" value="zf-C2H2_6"/>
    <property type="match status" value="2"/>
</dbReference>
<feature type="region of interest" description="Disordered" evidence="2">
    <location>
        <begin position="103"/>
        <end position="126"/>
    </location>
</feature>
<name>W1P202_AMBTC</name>
<feature type="domain" description="C2H2-type" evidence="3">
    <location>
        <begin position="66"/>
        <end position="93"/>
    </location>
</feature>
<evidence type="ECO:0000256" key="2">
    <source>
        <dbReference type="SAM" id="MobiDB-lite"/>
    </source>
</evidence>
<feature type="non-terminal residue" evidence="4">
    <location>
        <position position="382"/>
    </location>
</feature>
<dbReference type="STRING" id="13333.W1P202"/>
<dbReference type="GO" id="GO:0008270">
    <property type="term" value="F:zinc ion binding"/>
    <property type="evidence" value="ECO:0007669"/>
    <property type="project" value="UniProtKB-KW"/>
</dbReference>
<accession>W1P202</accession>
<evidence type="ECO:0000313" key="5">
    <source>
        <dbReference type="Proteomes" id="UP000017836"/>
    </source>
</evidence>
<organism evidence="4 5">
    <name type="scientific">Amborella trichopoda</name>
    <dbReference type="NCBI Taxonomy" id="13333"/>
    <lineage>
        <taxon>Eukaryota</taxon>
        <taxon>Viridiplantae</taxon>
        <taxon>Streptophyta</taxon>
        <taxon>Embryophyta</taxon>
        <taxon>Tracheophyta</taxon>
        <taxon>Spermatophyta</taxon>
        <taxon>Magnoliopsida</taxon>
        <taxon>Amborellales</taxon>
        <taxon>Amborellaceae</taxon>
        <taxon>Amborella</taxon>
    </lineage>
</organism>
<evidence type="ECO:0000259" key="3">
    <source>
        <dbReference type="PROSITE" id="PS50157"/>
    </source>
</evidence>
<dbReference type="SUPFAM" id="SSF57667">
    <property type="entry name" value="beta-beta-alpha zinc fingers"/>
    <property type="match status" value="1"/>
</dbReference>
<proteinExistence type="predicted"/>
<feature type="domain" description="C2H2-type" evidence="3">
    <location>
        <begin position="285"/>
        <end position="312"/>
    </location>
</feature>
<dbReference type="PANTHER" id="PTHR47591:SF1">
    <property type="entry name" value="ZINC FINGER PROTEIN ZAT2-RELATED"/>
    <property type="match status" value="1"/>
</dbReference>
<dbReference type="Gramene" id="ERN01601">
    <property type="protein sequence ID" value="ERN01601"/>
    <property type="gene ID" value="AMTR_s00090p00017190"/>
</dbReference>
<dbReference type="PROSITE" id="PS50157">
    <property type="entry name" value="ZINC_FINGER_C2H2_2"/>
    <property type="match status" value="2"/>
</dbReference>
<keyword evidence="1" id="KW-0862">Zinc</keyword>
<dbReference type="SMART" id="SM00355">
    <property type="entry name" value="ZnF_C2H2"/>
    <property type="match status" value="3"/>
</dbReference>
<keyword evidence="1" id="KW-0863">Zinc-finger</keyword>
<dbReference type="PANTHER" id="PTHR47591">
    <property type="entry name" value="ZINC FINGER PROTEIN ZAT2-RELATED"/>
    <property type="match status" value="1"/>
</dbReference>